<evidence type="ECO:0000313" key="2">
    <source>
        <dbReference type="EMBL" id="TDS57529.1"/>
    </source>
</evidence>
<name>A0A4R7EV24_9FLAO</name>
<dbReference type="InterPro" id="IPR025962">
    <property type="entry name" value="SdpI/YhfL"/>
</dbReference>
<comment type="caution">
    <text evidence="2">The sequence shown here is derived from an EMBL/GenBank/DDBJ whole genome shotgun (WGS) entry which is preliminary data.</text>
</comment>
<keyword evidence="1" id="KW-1133">Transmembrane helix</keyword>
<accession>A0A4R7EV24</accession>
<keyword evidence="3" id="KW-1185">Reference proteome</keyword>
<evidence type="ECO:0000313" key="3">
    <source>
        <dbReference type="Proteomes" id="UP000295215"/>
    </source>
</evidence>
<organism evidence="2 3">
    <name type="scientific">Myroides indicus</name>
    <dbReference type="NCBI Taxonomy" id="1323422"/>
    <lineage>
        <taxon>Bacteria</taxon>
        <taxon>Pseudomonadati</taxon>
        <taxon>Bacteroidota</taxon>
        <taxon>Flavobacteriia</taxon>
        <taxon>Flavobacteriales</taxon>
        <taxon>Flavobacteriaceae</taxon>
        <taxon>Myroides</taxon>
    </lineage>
</organism>
<feature type="transmembrane region" description="Helical" evidence="1">
    <location>
        <begin position="59"/>
        <end position="77"/>
    </location>
</feature>
<gene>
    <name evidence="2" type="ORF">C8P70_11528</name>
</gene>
<feature type="transmembrane region" description="Helical" evidence="1">
    <location>
        <begin position="33"/>
        <end position="53"/>
    </location>
</feature>
<protein>
    <submittedName>
        <fullName evidence="2">SdpI/YhfL family protein</fullName>
    </submittedName>
</protein>
<reference evidence="2 3" key="1">
    <citation type="submission" date="2019-03" db="EMBL/GenBank/DDBJ databases">
        <title>Genomic Encyclopedia of Archaeal and Bacterial Type Strains, Phase II (KMG-II): from individual species to whole genera.</title>
        <authorList>
            <person name="Goeker M."/>
        </authorList>
    </citation>
    <scope>NUCLEOTIDE SEQUENCE [LARGE SCALE GENOMIC DNA]</scope>
    <source>
        <strain evidence="2 3">DSM 28213</strain>
    </source>
</reference>
<evidence type="ECO:0000256" key="1">
    <source>
        <dbReference type="SAM" id="Phobius"/>
    </source>
</evidence>
<dbReference type="AlphaFoldDB" id="A0A4R7EV24"/>
<keyword evidence="1" id="KW-0472">Membrane</keyword>
<dbReference type="RefSeq" id="WP_394346293.1">
    <property type="nucleotide sequence ID" value="NZ_SOAG01000015.1"/>
</dbReference>
<dbReference type="EMBL" id="SOAG01000015">
    <property type="protein sequence ID" value="TDS57529.1"/>
    <property type="molecule type" value="Genomic_DNA"/>
</dbReference>
<dbReference type="Pfam" id="PF13630">
    <property type="entry name" value="SdpI"/>
    <property type="match status" value="1"/>
</dbReference>
<keyword evidence="1" id="KW-0812">Transmembrane</keyword>
<dbReference type="Proteomes" id="UP000295215">
    <property type="component" value="Unassembled WGS sequence"/>
</dbReference>
<sequence>MRLYPSQKTNLFYGYHSKKAHTNQQSWSFAQRLFTMFLIRTGIIGILLSAAFFSVSLNIFVEIGIMVFCNVLAILLIKFKTEKQLNKLLQHE</sequence>
<proteinExistence type="predicted"/>